<keyword evidence="2" id="KW-0539">Nucleus</keyword>
<accession>A0A1E3NZT6</accession>
<sequence length="410" mass="46856">MSSTEPVIPQKRNLESEERHQYQTRSTTTTSIPNNQQLDSHDIKALYSKKKNIVINKFKPIISYKPIDFEQFNAPLAKSSFDPNFHIIEDIPFNTRRGFQYSPCRPNPDLSLLKFSTSDLPPFNASLSYFDRSSGTFISGDYNSVTTDKGWLSARTNIPIQEGKVYFEFNIVNSNEQSHVRIGVGRREASIEAPIGFDAYGYGLRDKTGQKLHLSRPVKFMKEGFKSGDVIGFLVELPKTEFQDIVRDQIAIRYKNRLYFERFDYTPTEKMEHLLNPVTVFGEKAIPDLNPFKPDFLPNSSIKIYKNGEFIGTAFEDLYAFLPPYSEQKNNINKLNNNGTLGYYPTVSVFKGGIAEINPGPNFKCKPNDLEPDVKEFHELYNEKIADDVVWDIIDEIEAEAIQTTIDNSS</sequence>
<dbReference type="AlphaFoldDB" id="A0A1E3NZT6"/>
<dbReference type="GO" id="GO:0042800">
    <property type="term" value="F:histone H3K4 methyltransferase activity"/>
    <property type="evidence" value="ECO:0007669"/>
    <property type="project" value="EnsemblFungi"/>
</dbReference>
<dbReference type="PANTHER" id="PTHR10598">
    <property type="entry name" value="SET1/ASH2 HISTONE METHYLTRANSFERASE COMPLEX SUBUNIT ASH2"/>
    <property type="match status" value="1"/>
</dbReference>
<dbReference type="Gene3D" id="2.60.120.920">
    <property type="match status" value="1"/>
</dbReference>
<dbReference type="EMBL" id="KV454211">
    <property type="protein sequence ID" value="ODQ58721.1"/>
    <property type="molecule type" value="Genomic_DNA"/>
</dbReference>
<comment type="subcellular location">
    <subcellularLocation>
        <location evidence="1">Nucleus</location>
    </subcellularLocation>
</comment>
<feature type="domain" description="B30.2/SPRY" evidence="5">
    <location>
        <begin position="105"/>
        <end position="297"/>
    </location>
</feature>
<evidence type="ECO:0000256" key="1">
    <source>
        <dbReference type="ARBA" id="ARBA00004123"/>
    </source>
</evidence>
<dbReference type="InterPro" id="IPR013320">
    <property type="entry name" value="ConA-like_dom_sf"/>
</dbReference>
<dbReference type="PANTHER" id="PTHR10598:SF0">
    <property type="entry name" value="SET1_ASH2 HISTONE METHYLTRANSFERASE COMPLEX SUBUNIT ASH2"/>
    <property type="match status" value="1"/>
</dbReference>
<gene>
    <name evidence="6" type="ORF">WICANDRAFT_79267</name>
</gene>
<dbReference type="CDD" id="cd12872">
    <property type="entry name" value="SPRY_Ash2"/>
    <property type="match status" value="1"/>
</dbReference>
<evidence type="ECO:0000256" key="4">
    <source>
        <dbReference type="SAM" id="MobiDB-lite"/>
    </source>
</evidence>
<dbReference type="PROSITE" id="PS50188">
    <property type="entry name" value="B302_SPRY"/>
    <property type="match status" value="1"/>
</dbReference>
<dbReference type="Pfam" id="PF00622">
    <property type="entry name" value="SPRY"/>
    <property type="match status" value="1"/>
</dbReference>
<evidence type="ECO:0000313" key="7">
    <source>
        <dbReference type="Proteomes" id="UP000094112"/>
    </source>
</evidence>
<evidence type="ECO:0000313" key="6">
    <source>
        <dbReference type="EMBL" id="ODQ58721.1"/>
    </source>
</evidence>
<dbReference type="InterPro" id="IPR043136">
    <property type="entry name" value="B30.2/SPRY_sf"/>
</dbReference>
<name>A0A1E3NZT6_WICAA</name>
<dbReference type="InterPro" id="IPR003877">
    <property type="entry name" value="SPRY_dom"/>
</dbReference>
<comment type="similarity">
    <text evidence="3">Belongs to the cclA family.</text>
</comment>
<feature type="region of interest" description="Disordered" evidence="4">
    <location>
        <begin position="1"/>
        <end position="36"/>
    </location>
</feature>
<dbReference type="RefSeq" id="XP_019037928.1">
    <property type="nucleotide sequence ID" value="XM_019184867.1"/>
</dbReference>
<evidence type="ECO:0000256" key="2">
    <source>
        <dbReference type="ARBA" id="ARBA00023242"/>
    </source>
</evidence>
<evidence type="ECO:0000256" key="3">
    <source>
        <dbReference type="ARBA" id="ARBA00038149"/>
    </source>
</evidence>
<evidence type="ECO:0000259" key="5">
    <source>
        <dbReference type="PROSITE" id="PS50188"/>
    </source>
</evidence>
<dbReference type="GeneID" id="30202113"/>
<dbReference type="GO" id="GO:0000723">
    <property type="term" value="P:telomere maintenance"/>
    <property type="evidence" value="ECO:0007669"/>
    <property type="project" value="EnsemblFungi"/>
</dbReference>
<dbReference type="InterPro" id="IPR037353">
    <property type="entry name" value="ASH2"/>
</dbReference>
<dbReference type="SMART" id="SM00449">
    <property type="entry name" value="SPRY"/>
    <property type="match status" value="1"/>
</dbReference>
<feature type="compositionally biased region" description="Basic and acidic residues" evidence="4">
    <location>
        <begin position="12"/>
        <end position="21"/>
    </location>
</feature>
<organism evidence="6 7">
    <name type="scientific">Wickerhamomyces anomalus (strain ATCC 58044 / CBS 1984 / NCYC 433 / NRRL Y-366-8)</name>
    <name type="common">Yeast</name>
    <name type="synonym">Hansenula anomala</name>
    <dbReference type="NCBI Taxonomy" id="683960"/>
    <lineage>
        <taxon>Eukaryota</taxon>
        <taxon>Fungi</taxon>
        <taxon>Dikarya</taxon>
        <taxon>Ascomycota</taxon>
        <taxon>Saccharomycotina</taxon>
        <taxon>Saccharomycetes</taxon>
        <taxon>Phaffomycetales</taxon>
        <taxon>Wickerhamomycetaceae</taxon>
        <taxon>Wickerhamomyces</taxon>
    </lineage>
</organism>
<dbReference type="OrthoDB" id="10266026at2759"/>
<proteinExistence type="inferred from homology"/>
<dbReference type="InterPro" id="IPR001870">
    <property type="entry name" value="B30.2/SPRY"/>
</dbReference>
<dbReference type="GO" id="GO:0000976">
    <property type="term" value="F:transcription cis-regulatory region binding"/>
    <property type="evidence" value="ECO:0007669"/>
    <property type="project" value="TreeGrafter"/>
</dbReference>
<dbReference type="GO" id="GO:0000781">
    <property type="term" value="C:chromosome, telomeric region"/>
    <property type="evidence" value="ECO:0007669"/>
    <property type="project" value="GOC"/>
</dbReference>
<dbReference type="GO" id="GO:0031509">
    <property type="term" value="P:subtelomeric heterochromatin formation"/>
    <property type="evidence" value="ECO:0007669"/>
    <property type="project" value="EnsemblFungi"/>
</dbReference>
<dbReference type="GO" id="GO:0048188">
    <property type="term" value="C:Set1C/COMPASS complex"/>
    <property type="evidence" value="ECO:0007669"/>
    <property type="project" value="EnsemblFungi"/>
</dbReference>
<dbReference type="STRING" id="683960.A0A1E3NZT6"/>
<keyword evidence="7" id="KW-1185">Reference proteome</keyword>
<feature type="compositionally biased region" description="Polar residues" evidence="4">
    <location>
        <begin position="23"/>
        <end position="36"/>
    </location>
</feature>
<dbReference type="SUPFAM" id="SSF49899">
    <property type="entry name" value="Concanavalin A-like lectins/glucanases"/>
    <property type="match status" value="1"/>
</dbReference>
<reference evidence="6 7" key="1">
    <citation type="journal article" date="2016" name="Proc. Natl. Acad. Sci. U.S.A.">
        <title>Comparative genomics of biotechnologically important yeasts.</title>
        <authorList>
            <person name="Riley R."/>
            <person name="Haridas S."/>
            <person name="Wolfe K.H."/>
            <person name="Lopes M.R."/>
            <person name="Hittinger C.T."/>
            <person name="Goeker M."/>
            <person name="Salamov A.A."/>
            <person name="Wisecaver J.H."/>
            <person name="Long T.M."/>
            <person name="Calvey C.H."/>
            <person name="Aerts A.L."/>
            <person name="Barry K.W."/>
            <person name="Choi C."/>
            <person name="Clum A."/>
            <person name="Coughlan A.Y."/>
            <person name="Deshpande S."/>
            <person name="Douglass A.P."/>
            <person name="Hanson S.J."/>
            <person name="Klenk H.-P."/>
            <person name="LaButti K.M."/>
            <person name="Lapidus A."/>
            <person name="Lindquist E.A."/>
            <person name="Lipzen A.M."/>
            <person name="Meier-Kolthoff J.P."/>
            <person name="Ohm R.A."/>
            <person name="Otillar R.P."/>
            <person name="Pangilinan J.L."/>
            <person name="Peng Y."/>
            <person name="Rokas A."/>
            <person name="Rosa C.A."/>
            <person name="Scheuner C."/>
            <person name="Sibirny A.A."/>
            <person name="Slot J.C."/>
            <person name="Stielow J.B."/>
            <person name="Sun H."/>
            <person name="Kurtzman C.P."/>
            <person name="Blackwell M."/>
            <person name="Grigoriev I.V."/>
            <person name="Jeffries T.W."/>
        </authorList>
    </citation>
    <scope>NUCLEOTIDE SEQUENCE [LARGE SCALE GENOMIC DNA]</scope>
    <source>
        <strain evidence="7">ATCC 58044 / CBS 1984 / NCYC 433 / NRRL Y-366-8</strain>
    </source>
</reference>
<protein>
    <recommendedName>
        <fullName evidence="5">B30.2/SPRY domain-containing protein</fullName>
    </recommendedName>
</protein>
<dbReference type="Proteomes" id="UP000094112">
    <property type="component" value="Unassembled WGS sequence"/>
</dbReference>